<reference evidence="1" key="1">
    <citation type="submission" date="2023-06" db="EMBL/GenBank/DDBJ databases">
        <title>Genome-scale phylogeny and comparative genomics of the fungal order Sordariales.</title>
        <authorList>
            <consortium name="Lawrence Berkeley National Laboratory"/>
            <person name="Hensen N."/>
            <person name="Bonometti L."/>
            <person name="Westerberg I."/>
            <person name="Brannstrom I.O."/>
            <person name="Guillou S."/>
            <person name="Cros-Aarteil S."/>
            <person name="Calhoun S."/>
            <person name="Haridas S."/>
            <person name="Kuo A."/>
            <person name="Mondo S."/>
            <person name="Pangilinan J."/>
            <person name="Riley R."/>
            <person name="Labutti K."/>
            <person name="Andreopoulos B."/>
            <person name="Lipzen A."/>
            <person name="Chen C."/>
            <person name="Yanf M."/>
            <person name="Daum C."/>
            <person name="Ng V."/>
            <person name="Clum A."/>
            <person name="Steindorff A."/>
            <person name="Ohm R."/>
            <person name="Martin F."/>
            <person name="Silar P."/>
            <person name="Natvig D."/>
            <person name="Lalanne C."/>
            <person name="Gautier V."/>
            <person name="Ament-Velasquez S.L."/>
            <person name="Kruys A."/>
            <person name="Hutchinson M.I."/>
            <person name="Powell A.J."/>
            <person name="Barry K."/>
            <person name="Miller A.N."/>
            <person name="Grigoriev I.V."/>
            <person name="Debuchy R."/>
            <person name="Gladieux P."/>
            <person name="Thoren M.H."/>
            <person name="Johannesson H."/>
        </authorList>
    </citation>
    <scope>NUCLEOTIDE SEQUENCE</scope>
    <source>
        <strain evidence="1">CBS 540.89</strain>
    </source>
</reference>
<name>A0AA40EFN3_9PEZI</name>
<sequence length="251" mass="28315">MFDVGKDELMMFSMEPEEYYHFKNDEKKIVEILREIAKSTGSNRVYRLGPLTPTEAVGRHLPYTPPYMVPSSRPGLVQLATGSVAQWPTLASTQHNSTGPTPAVKKLNEGQSVKSLQHNFNDCDHVSFFGERNEGDTNALDLQNHDPAHSCFDRPIRISGVLNKILIESERTLLFVHGPPLRDWGTQRFISCNATTRMDKVKSLRVSQLVGDSKALIMQHWDFHRLTGIVKARTTTEFNWSSEIITCQGST</sequence>
<keyword evidence="2" id="KW-1185">Reference proteome</keyword>
<evidence type="ECO:0000313" key="2">
    <source>
        <dbReference type="Proteomes" id="UP001172159"/>
    </source>
</evidence>
<comment type="caution">
    <text evidence="1">The sequence shown here is derived from an EMBL/GenBank/DDBJ whole genome shotgun (WGS) entry which is preliminary data.</text>
</comment>
<gene>
    <name evidence="1" type="ORF">B0T21DRAFT_393286</name>
</gene>
<evidence type="ECO:0000313" key="1">
    <source>
        <dbReference type="EMBL" id="KAK0736642.1"/>
    </source>
</evidence>
<dbReference type="AlphaFoldDB" id="A0AA40EFN3"/>
<accession>A0AA40EFN3</accession>
<dbReference type="Proteomes" id="UP001172159">
    <property type="component" value="Unassembled WGS sequence"/>
</dbReference>
<proteinExistence type="predicted"/>
<protein>
    <submittedName>
        <fullName evidence="1">Uncharacterized protein</fullName>
    </submittedName>
</protein>
<dbReference type="EMBL" id="JAUKTV010000006">
    <property type="protein sequence ID" value="KAK0736642.1"/>
    <property type="molecule type" value="Genomic_DNA"/>
</dbReference>
<organism evidence="1 2">
    <name type="scientific">Apiosordaria backusii</name>
    <dbReference type="NCBI Taxonomy" id="314023"/>
    <lineage>
        <taxon>Eukaryota</taxon>
        <taxon>Fungi</taxon>
        <taxon>Dikarya</taxon>
        <taxon>Ascomycota</taxon>
        <taxon>Pezizomycotina</taxon>
        <taxon>Sordariomycetes</taxon>
        <taxon>Sordariomycetidae</taxon>
        <taxon>Sordariales</taxon>
        <taxon>Lasiosphaeriaceae</taxon>
        <taxon>Apiosordaria</taxon>
    </lineage>
</organism>